<name>A0A9E2KAU8_9FIRM</name>
<evidence type="ECO:0000256" key="1">
    <source>
        <dbReference type="ARBA" id="ARBA00004651"/>
    </source>
</evidence>
<organism evidence="7 8">
    <name type="scientific">Candidatus Cellulosilyticum pullistercoris</name>
    <dbReference type="NCBI Taxonomy" id="2838521"/>
    <lineage>
        <taxon>Bacteria</taxon>
        <taxon>Bacillati</taxon>
        <taxon>Bacillota</taxon>
        <taxon>Clostridia</taxon>
        <taxon>Lachnospirales</taxon>
        <taxon>Cellulosilyticaceae</taxon>
        <taxon>Cellulosilyticum</taxon>
    </lineage>
</organism>
<dbReference type="PANTHER" id="PTHR47089">
    <property type="entry name" value="ABC TRANSPORTER, PERMEASE PROTEIN"/>
    <property type="match status" value="1"/>
</dbReference>
<dbReference type="CDD" id="cd06580">
    <property type="entry name" value="TM_PBP1_transp_TpRbsC_like"/>
    <property type="match status" value="1"/>
</dbReference>
<evidence type="ECO:0000256" key="3">
    <source>
        <dbReference type="ARBA" id="ARBA00022692"/>
    </source>
</evidence>
<dbReference type="GO" id="GO:0022857">
    <property type="term" value="F:transmembrane transporter activity"/>
    <property type="evidence" value="ECO:0007669"/>
    <property type="project" value="InterPro"/>
</dbReference>
<evidence type="ECO:0000256" key="4">
    <source>
        <dbReference type="ARBA" id="ARBA00022989"/>
    </source>
</evidence>
<feature type="transmembrane region" description="Helical" evidence="6">
    <location>
        <begin position="161"/>
        <end position="183"/>
    </location>
</feature>
<protein>
    <submittedName>
        <fullName evidence="7">ABC transporter permease</fullName>
    </submittedName>
</protein>
<dbReference type="Pfam" id="PF02653">
    <property type="entry name" value="BPD_transp_2"/>
    <property type="match status" value="1"/>
</dbReference>
<feature type="transmembrane region" description="Helical" evidence="6">
    <location>
        <begin position="262"/>
        <end position="284"/>
    </location>
</feature>
<dbReference type="PANTHER" id="PTHR47089:SF1">
    <property type="entry name" value="GUANOSINE ABC TRANSPORTER PERMEASE PROTEIN NUPP"/>
    <property type="match status" value="1"/>
</dbReference>
<dbReference type="AlphaFoldDB" id="A0A9E2KAU8"/>
<evidence type="ECO:0000313" key="8">
    <source>
        <dbReference type="Proteomes" id="UP000824229"/>
    </source>
</evidence>
<evidence type="ECO:0000256" key="5">
    <source>
        <dbReference type="ARBA" id="ARBA00023136"/>
    </source>
</evidence>
<accession>A0A9E2KAU8</accession>
<keyword evidence="3 6" id="KW-0812">Transmembrane</keyword>
<feature type="transmembrane region" description="Helical" evidence="6">
    <location>
        <begin position="134"/>
        <end position="154"/>
    </location>
</feature>
<feature type="transmembrane region" description="Helical" evidence="6">
    <location>
        <begin position="75"/>
        <end position="96"/>
    </location>
</feature>
<proteinExistence type="predicted"/>
<evidence type="ECO:0000256" key="2">
    <source>
        <dbReference type="ARBA" id="ARBA00022475"/>
    </source>
</evidence>
<dbReference type="InterPro" id="IPR001851">
    <property type="entry name" value="ABC_transp_permease"/>
</dbReference>
<feature type="transmembrane region" description="Helical" evidence="6">
    <location>
        <begin position="341"/>
        <end position="359"/>
    </location>
</feature>
<sequence>MKTNIKQTITKFLGSEKGQDKVVPIFSVIISLVVGAIVIGIIGKNPIGPYHNLLQGSGILPKASYAGGKGMLTDFMSFLNALTPLIFAALAVGVAFKAGLFNIGVSSQMLFAGFIATIVVGYSDMSGFMAKPLVILIGIVCGAVIGGLIGYLKYRFNINEVVSCIMVNYIFQYVISFFINMFYVDPVSRQSKAIGQAASLTLKNVEFLGMKMEVPLGIILAVLATFGLKFILDKTKLGYEMKTVGASQKAAKYAGIKVGRTMVVAMLISGALAGLAGVTFYLGYNTSIQPRVLSSVGYDAIAVSLLGNANPIGSMISAFLIMIISKGSTYMSSTAGVPQEIASVITALILLFSACSAYIKYRLKRTKNEAEEKNGQVSKIQEQMKEEA</sequence>
<dbReference type="EMBL" id="JAHLFQ010000017">
    <property type="protein sequence ID" value="MBU3803293.1"/>
    <property type="molecule type" value="Genomic_DNA"/>
</dbReference>
<comment type="subcellular location">
    <subcellularLocation>
        <location evidence="1">Cell membrane</location>
        <topology evidence="1">Multi-pass membrane protein</topology>
    </subcellularLocation>
</comment>
<feature type="transmembrane region" description="Helical" evidence="6">
    <location>
        <begin position="214"/>
        <end position="232"/>
    </location>
</feature>
<comment type="caution">
    <text evidence="7">The sequence shown here is derived from an EMBL/GenBank/DDBJ whole genome shotgun (WGS) entry which is preliminary data.</text>
</comment>
<keyword evidence="2" id="KW-1003">Cell membrane</keyword>
<keyword evidence="4 6" id="KW-1133">Transmembrane helix</keyword>
<gene>
    <name evidence="7" type="ORF">H9872_00850</name>
</gene>
<dbReference type="Proteomes" id="UP000824229">
    <property type="component" value="Unassembled WGS sequence"/>
</dbReference>
<feature type="transmembrane region" description="Helical" evidence="6">
    <location>
        <begin position="103"/>
        <end position="122"/>
    </location>
</feature>
<reference evidence="7" key="1">
    <citation type="journal article" date="2021" name="PeerJ">
        <title>Extensive microbial diversity within the chicken gut microbiome revealed by metagenomics and culture.</title>
        <authorList>
            <person name="Gilroy R."/>
            <person name="Ravi A."/>
            <person name="Getino M."/>
            <person name="Pursley I."/>
            <person name="Horton D.L."/>
            <person name="Alikhan N.F."/>
            <person name="Baker D."/>
            <person name="Gharbi K."/>
            <person name="Hall N."/>
            <person name="Watson M."/>
            <person name="Adriaenssens E.M."/>
            <person name="Foster-Nyarko E."/>
            <person name="Jarju S."/>
            <person name="Secka A."/>
            <person name="Antonio M."/>
            <person name="Oren A."/>
            <person name="Chaudhuri R.R."/>
            <person name="La Ragione R."/>
            <person name="Hildebrand F."/>
            <person name="Pallen M.J."/>
        </authorList>
    </citation>
    <scope>NUCLEOTIDE SEQUENCE</scope>
    <source>
        <strain evidence="7">B5-657</strain>
    </source>
</reference>
<feature type="transmembrane region" description="Helical" evidence="6">
    <location>
        <begin position="21"/>
        <end position="43"/>
    </location>
</feature>
<evidence type="ECO:0000256" key="6">
    <source>
        <dbReference type="SAM" id="Phobius"/>
    </source>
</evidence>
<dbReference type="GO" id="GO:0005886">
    <property type="term" value="C:plasma membrane"/>
    <property type="evidence" value="ECO:0007669"/>
    <property type="project" value="UniProtKB-SubCell"/>
</dbReference>
<reference evidence="7" key="2">
    <citation type="submission" date="2021-04" db="EMBL/GenBank/DDBJ databases">
        <authorList>
            <person name="Gilroy R."/>
        </authorList>
    </citation>
    <scope>NUCLEOTIDE SEQUENCE</scope>
    <source>
        <strain evidence="7">B5-657</strain>
    </source>
</reference>
<keyword evidence="5 6" id="KW-0472">Membrane</keyword>
<evidence type="ECO:0000313" key="7">
    <source>
        <dbReference type="EMBL" id="MBU3803293.1"/>
    </source>
</evidence>